<evidence type="ECO:0000313" key="2">
    <source>
        <dbReference type="Proteomes" id="UP000053676"/>
    </source>
</evidence>
<organism evidence="1 2">
    <name type="scientific">Necator americanus</name>
    <name type="common">Human hookworm</name>
    <dbReference type="NCBI Taxonomy" id="51031"/>
    <lineage>
        <taxon>Eukaryota</taxon>
        <taxon>Metazoa</taxon>
        <taxon>Ecdysozoa</taxon>
        <taxon>Nematoda</taxon>
        <taxon>Chromadorea</taxon>
        <taxon>Rhabditida</taxon>
        <taxon>Rhabditina</taxon>
        <taxon>Rhabditomorpha</taxon>
        <taxon>Strongyloidea</taxon>
        <taxon>Ancylostomatidae</taxon>
        <taxon>Bunostominae</taxon>
        <taxon>Necator</taxon>
    </lineage>
</organism>
<proteinExistence type="predicted"/>
<dbReference type="AlphaFoldDB" id="W2SWI8"/>
<evidence type="ECO:0000313" key="1">
    <source>
        <dbReference type="EMBL" id="ETN73191.1"/>
    </source>
</evidence>
<feature type="non-terminal residue" evidence="1">
    <location>
        <position position="1"/>
    </location>
</feature>
<accession>W2SWI8</accession>
<sequence length="93" mass="11111">KKSLPILVASLIYSFQEWIRFECENKGTFRSDFYFMMLMNRRTVKKTIKGSQQEKIWKRPGRVDCVEEPLDISALREKKPHFLSNFSHLSKKL</sequence>
<dbReference type="KEGG" id="nai:NECAME_13591"/>
<dbReference type="Proteomes" id="UP000053676">
    <property type="component" value="Unassembled WGS sequence"/>
</dbReference>
<dbReference type="EMBL" id="KI661592">
    <property type="protein sequence ID" value="ETN73191.1"/>
    <property type="molecule type" value="Genomic_DNA"/>
</dbReference>
<name>W2SWI8_NECAM</name>
<keyword evidence="2" id="KW-1185">Reference proteome</keyword>
<reference evidence="2" key="1">
    <citation type="journal article" date="2014" name="Nat. Genet.">
        <title>Genome of the human hookworm Necator americanus.</title>
        <authorList>
            <person name="Tang Y.T."/>
            <person name="Gao X."/>
            <person name="Rosa B.A."/>
            <person name="Abubucker S."/>
            <person name="Hallsworth-Pepin K."/>
            <person name="Martin J."/>
            <person name="Tyagi R."/>
            <person name="Heizer E."/>
            <person name="Zhang X."/>
            <person name="Bhonagiri-Palsikar V."/>
            <person name="Minx P."/>
            <person name="Warren W.C."/>
            <person name="Wang Q."/>
            <person name="Zhan B."/>
            <person name="Hotez P.J."/>
            <person name="Sternberg P.W."/>
            <person name="Dougall A."/>
            <person name="Gaze S.T."/>
            <person name="Mulvenna J."/>
            <person name="Sotillo J."/>
            <person name="Ranganathan S."/>
            <person name="Rabelo E.M."/>
            <person name="Wilson R.K."/>
            <person name="Felgner P.L."/>
            <person name="Bethony J."/>
            <person name="Hawdon J.M."/>
            <person name="Gasser R.B."/>
            <person name="Loukas A."/>
            <person name="Mitreva M."/>
        </authorList>
    </citation>
    <scope>NUCLEOTIDE SEQUENCE [LARGE SCALE GENOMIC DNA]</scope>
</reference>
<gene>
    <name evidence="1" type="ORF">NECAME_13591</name>
</gene>
<protein>
    <submittedName>
        <fullName evidence="1">Uncharacterized protein</fullName>
    </submittedName>
</protein>